<dbReference type="GO" id="GO:0016020">
    <property type="term" value="C:membrane"/>
    <property type="evidence" value="ECO:0007669"/>
    <property type="project" value="InterPro"/>
</dbReference>
<comment type="caution">
    <text evidence="7">The sequence shown here is derived from an EMBL/GenBank/DDBJ whole genome shotgun (WGS) entry which is preliminary data.</text>
</comment>
<name>A0A2P5B3U4_PARAD</name>
<dbReference type="InterPro" id="IPR050173">
    <property type="entry name" value="ABC_transporter_C-like"/>
</dbReference>
<accession>A0A2P5B3U4</accession>
<gene>
    <name evidence="7" type="ORF">PanWU01x14_274090</name>
</gene>
<reference evidence="8" key="1">
    <citation type="submission" date="2016-06" db="EMBL/GenBank/DDBJ databases">
        <title>Parallel loss of symbiosis genes in relatives of nitrogen-fixing non-legume Parasponia.</title>
        <authorList>
            <person name="Van Velzen R."/>
            <person name="Holmer R."/>
            <person name="Bu F."/>
            <person name="Rutten L."/>
            <person name="Van Zeijl A."/>
            <person name="Liu W."/>
            <person name="Santuari L."/>
            <person name="Cao Q."/>
            <person name="Sharma T."/>
            <person name="Shen D."/>
            <person name="Roswanjaya Y."/>
            <person name="Wardhani T."/>
            <person name="Kalhor M.S."/>
            <person name="Jansen J."/>
            <person name="Van den Hoogen J."/>
            <person name="Gungor B."/>
            <person name="Hartog M."/>
            <person name="Hontelez J."/>
            <person name="Verver J."/>
            <person name="Yang W.-C."/>
            <person name="Schijlen E."/>
            <person name="Repin R."/>
            <person name="Schilthuizen M."/>
            <person name="Schranz E."/>
            <person name="Heidstra R."/>
            <person name="Miyata K."/>
            <person name="Fedorova E."/>
            <person name="Kohlen W."/>
            <person name="Bisseling T."/>
            <person name="Smit S."/>
            <person name="Geurts R."/>
        </authorList>
    </citation>
    <scope>NUCLEOTIDE SEQUENCE [LARGE SCALE GENOMIC DNA]</scope>
    <source>
        <strain evidence="8">cv. WU1-14</strain>
    </source>
</reference>
<keyword evidence="2" id="KW-0547">Nucleotide-binding</keyword>
<dbReference type="InterPro" id="IPR036640">
    <property type="entry name" value="ABC1_TM_sf"/>
</dbReference>
<sequence length="256" mass="28881">MDFVLCKKHVSLPIQSLVSDLVSLFLGLFFTYVGFFRKKEGEDTIFEEPLLNGNSTSVDSDVVSNKSTGDATVTPYANAGFFSIVTFSWIALLISTGNKKTLDLKDIPQLDARDSVAVIFPNLRNFIESEYGSINRVTSFKLVKALIFSVWREIFWTSLFVLLYSLASFVGLYLIDTFVQYLNGRREFKSEGYILVSAFCIAKLVKCLSHRQWFFWTRLLGVRLQAGLVVIICNKGLTLSCQSKQGHTNGEIINFI</sequence>
<proteinExistence type="predicted"/>
<dbReference type="SUPFAM" id="SSF90123">
    <property type="entry name" value="ABC transporter transmembrane region"/>
    <property type="match status" value="1"/>
</dbReference>
<feature type="transmembrane region" description="Helical" evidence="6">
    <location>
        <begin position="154"/>
        <end position="175"/>
    </location>
</feature>
<dbReference type="Gene3D" id="1.20.1560.10">
    <property type="entry name" value="ABC transporter type 1, transmembrane domain"/>
    <property type="match status" value="1"/>
</dbReference>
<dbReference type="OrthoDB" id="6500128at2759"/>
<keyword evidence="4 6" id="KW-1133">Transmembrane helix</keyword>
<keyword evidence="1 6" id="KW-0812">Transmembrane</keyword>
<dbReference type="Proteomes" id="UP000237105">
    <property type="component" value="Unassembled WGS sequence"/>
</dbReference>
<dbReference type="GO" id="GO:0042626">
    <property type="term" value="F:ATPase-coupled transmembrane transporter activity"/>
    <property type="evidence" value="ECO:0007669"/>
    <property type="project" value="TreeGrafter"/>
</dbReference>
<keyword evidence="3" id="KW-0067">ATP-binding</keyword>
<dbReference type="PANTHER" id="PTHR24223">
    <property type="entry name" value="ATP-BINDING CASSETTE SUB-FAMILY C"/>
    <property type="match status" value="1"/>
</dbReference>
<dbReference type="GO" id="GO:0005524">
    <property type="term" value="F:ATP binding"/>
    <property type="evidence" value="ECO:0007669"/>
    <property type="project" value="UniProtKB-KW"/>
</dbReference>
<feature type="transmembrane region" description="Helical" evidence="6">
    <location>
        <begin position="76"/>
        <end position="95"/>
    </location>
</feature>
<evidence type="ECO:0000256" key="6">
    <source>
        <dbReference type="SAM" id="Phobius"/>
    </source>
</evidence>
<keyword evidence="8" id="KW-1185">Reference proteome</keyword>
<evidence type="ECO:0000256" key="1">
    <source>
        <dbReference type="ARBA" id="ARBA00022692"/>
    </source>
</evidence>
<organism evidence="7 8">
    <name type="scientific">Parasponia andersonii</name>
    <name type="common">Sponia andersonii</name>
    <dbReference type="NCBI Taxonomy" id="3476"/>
    <lineage>
        <taxon>Eukaryota</taxon>
        <taxon>Viridiplantae</taxon>
        <taxon>Streptophyta</taxon>
        <taxon>Embryophyta</taxon>
        <taxon>Tracheophyta</taxon>
        <taxon>Spermatophyta</taxon>
        <taxon>Magnoliopsida</taxon>
        <taxon>eudicotyledons</taxon>
        <taxon>Gunneridae</taxon>
        <taxon>Pentapetalae</taxon>
        <taxon>rosids</taxon>
        <taxon>fabids</taxon>
        <taxon>Rosales</taxon>
        <taxon>Cannabaceae</taxon>
        <taxon>Parasponia</taxon>
    </lineage>
</organism>
<keyword evidence="5 6" id="KW-0472">Membrane</keyword>
<evidence type="ECO:0000256" key="4">
    <source>
        <dbReference type="ARBA" id="ARBA00022989"/>
    </source>
</evidence>
<dbReference type="STRING" id="3476.A0A2P5B3U4"/>
<protein>
    <submittedName>
        <fullName evidence="7">ABC transporter type 1, transmembrane domain containing protein</fullName>
    </submittedName>
</protein>
<evidence type="ECO:0000256" key="3">
    <source>
        <dbReference type="ARBA" id="ARBA00022840"/>
    </source>
</evidence>
<evidence type="ECO:0000313" key="7">
    <source>
        <dbReference type="EMBL" id="PON43470.1"/>
    </source>
</evidence>
<evidence type="ECO:0000256" key="5">
    <source>
        <dbReference type="ARBA" id="ARBA00023136"/>
    </source>
</evidence>
<feature type="transmembrane region" description="Helical" evidence="6">
    <location>
        <begin position="12"/>
        <end position="35"/>
    </location>
</feature>
<dbReference type="EMBL" id="JXTB01000371">
    <property type="protein sequence ID" value="PON43470.1"/>
    <property type="molecule type" value="Genomic_DNA"/>
</dbReference>
<dbReference type="AlphaFoldDB" id="A0A2P5B3U4"/>
<evidence type="ECO:0000313" key="8">
    <source>
        <dbReference type="Proteomes" id="UP000237105"/>
    </source>
</evidence>
<evidence type="ECO:0000256" key="2">
    <source>
        <dbReference type="ARBA" id="ARBA00022741"/>
    </source>
</evidence>
<dbReference type="PANTHER" id="PTHR24223:SF181">
    <property type="entry name" value="ABC TRANSPORTER C FAMILY MEMBER 3"/>
    <property type="match status" value="1"/>
</dbReference>